<dbReference type="KEGG" id="dlu:A6035_03135"/>
<sequence>MASRYWASSAGERPSARTAPPEPSEPSEAVDPPTGGRPDSFPQVRPAADLLPADGRRLGTEVEVSTSPLRYRVMDFFDEPIYNCIFSVDLGNLSDRPLAVSVAFRTTGAPRAEWADSEPTTIGARERSELIVGWDGLSPDEVPPTESECAGPVELTRLAVTPG</sequence>
<keyword evidence="3" id="KW-1185">Reference proteome</keyword>
<dbReference type="EMBL" id="CP015449">
    <property type="protein sequence ID" value="AWH91326.1"/>
    <property type="molecule type" value="Genomic_DNA"/>
</dbReference>
<gene>
    <name evidence="2" type="ORF">A6035_03135</name>
</gene>
<accession>A0A2S1R4V5</accession>
<dbReference type="AlphaFoldDB" id="A0A2S1R4V5"/>
<evidence type="ECO:0000313" key="2">
    <source>
        <dbReference type="EMBL" id="AWH91326.1"/>
    </source>
</evidence>
<evidence type="ECO:0000313" key="3">
    <source>
        <dbReference type="Proteomes" id="UP000244928"/>
    </source>
</evidence>
<organism evidence="2 3">
    <name type="scientific">Dietzia lutea</name>
    <dbReference type="NCBI Taxonomy" id="546160"/>
    <lineage>
        <taxon>Bacteria</taxon>
        <taxon>Bacillati</taxon>
        <taxon>Actinomycetota</taxon>
        <taxon>Actinomycetes</taxon>
        <taxon>Mycobacteriales</taxon>
        <taxon>Dietziaceae</taxon>
        <taxon>Dietzia</taxon>
    </lineage>
</organism>
<reference evidence="2 3" key="1">
    <citation type="submission" date="2016-04" db="EMBL/GenBank/DDBJ databases">
        <title>Complete genome sequence of Dietzia lutea YIM 80766T, a strain isolated from desert soil in Egypt.</title>
        <authorList>
            <person name="Zhao J."/>
            <person name="Hu B."/>
            <person name="Geng S."/>
            <person name="Nie Y."/>
            <person name="Tang Y."/>
        </authorList>
    </citation>
    <scope>NUCLEOTIDE SEQUENCE [LARGE SCALE GENOMIC DNA]</scope>
    <source>
        <strain evidence="2 3">YIM 80766</strain>
    </source>
</reference>
<dbReference type="Proteomes" id="UP000244928">
    <property type="component" value="Chromosome"/>
</dbReference>
<name>A0A2S1R4V5_9ACTN</name>
<evidence type="ECO:0000256" key="1">
    <source>
        <dbReference type="SAM" id="MobiDB-lite"/>
    </source>
</evidence>
<proteinExistence type="predicted"/>
<feature type="region of interest" description="Disordered" evidence="1">
    <location>
        <begin position="1"/>
        <end position="46"/>
    </location>
</feature>
<protein>
    <submittedName>
        <fullName evidence="2">Uncharacterized protein</fullName>
    </submittedName>
</protein>